<gene>
    <name evidence="10" type="ORF">I7412_25700</name>
</gene>
<reference evidence="10" key="1">
    <citation type="submission" date="2020-12" db="EMBL/GenBank/DDBJ databases">
        <title>Genomic characterization of non-nitrogen-fixing Frankia strains.</title>
        <authorList>
            <person name="Carlos-Shanley C."/>
            <person name="Guerra T."/>
            <person name="Hahn D."/>
        </authorList>
    </citation>
    <scope>NUCLEOTIDE SEQUENCE</scope>
    <source>
        <strain evidence="10">CN6</strain>
    </source>
</reference>
<evidence type="ECO:0000256" key="9">
    <source>
        <dbReference type="SAM" id="Phobius"/>
    </source>
</evidence>
<feature type="transmembrane region" description="Helical" evidence="9">
    <location>
        <begin position="21"/>
        <end position="38"/>
    </location>
</feature>
<evidence type="ECO:0000256" key="1">
    <source>
        <dbReference type="ARBA" id="ARBA00004651"/>
    </source>
</evidence>
<keyword evidence="5 9" id="KW-0812">Transmembrane</keyword>
<evidence type="ECO:0000256" key="7">
    <source>
        <dbReference type="ARBA" id="ARBA00023136"/>
    </source>
</evidence>
<feature type="transmembrane region" description="Helical" evidence="9">
    <location>
        <begin position="215"/>
        <end position="232"/>
    </location>
</feature>
<feature type="transmembrane region" description="Helical" evidence="9">
    <location>
        <begin position="426"/>
        <end position="448"/>
    </location>
</feature>
<feature type="transmembrane region" description="Helical" evidence="9">
    <location>
        <begin position="460"/>
        <end position="479"/>
    </location>
</feature>
<keyword evidence="2" id="KW-1003">Cell membrane</keyword>
<dbReference type="GO" id="GO:0009103">
    <property type="term" value="P:lipopolysaccharide biosynthetic process"/>
    <property type="evidence" value="ECO:0007669"/>
    <property type="project" value="UniProtKB-ARBA"/>
</dbReference>
<dbReference type="InterPro" id="IPR018674">
    <property type="entry name" value="DUF2142_membrane"/>
</dbReference>
<feature type="transmembrane region" description="Helical" evidence="9">
    <location>
        <begin position="157"/>
        <end position="181"/>
    </location>
</feature>
<dbReference type="GO" id="GO:0005886">
    <property type="term" value="C:plasma membrane"/>
    <property type="evidence" value="ECO:0007669"/>
    <property type="project" value="UniProtKB-SubCell"/>
</dbReference>
<feature type="region of interest" description="Disordered" evidence="8">
    <location>
        <begin position="596"/>
        <end position="633"/>
    </location>
</feature>
<feature type="transmembrane region" description="Helical" evidence="9">
    <location>
        <begin position="244"/>
        <end position="272"/>
    </location>
</feature>
<sequence length="633" mass="67075">MLRPEVRFRPWRVLRSAPAPVWLITILFTLLLGSWSVLVPQYHAPDEPHHVDAVMRLAEGKGWPPVGHATASPETVGSIVEAPYGTRDNPRELAVGPFTEADATDRADRPEWRELPRPGQPAGDVQQMMQHPPLYYLAGAALVKLPPGAPQDLRFDLVIGLLRLMSVLMVAPLPLIAWAAAERITESRAAGRVAALLPLAIPMLTHIGSSVNNDALLVLAGALTTLALCYVLRGDTSARTGCWVGAFIGIAMLSKSLGIVFVPLAVVAYLLAWRRARGALAREGASAGEAGALPAPERTRADGAPFLLAEAAAGPAVSPAAARFPWRPLLTGTVAALAFGAWWFVVNLVRYHTFQPTTPGFVLGTELSGWGEFADVLVNGTILRWWGEFGWFEANLPELAARIGTVVVAVLAAVGIAAARPRARRVDLVLMLWPTAGLFGLMTLQSGLHFHDTSHASGISGRYLFAGLVALAVGVGAGAASAGRLSRFTPLVMLAGAVAMQAMAICVLFPRWWEGPGGDARDGLDALLAWSPWPPVAVEVVLGLCALTLLAVAVWAVVFAIRPVPRDPGERDAGKPGAMPLADLIAGNVGGPAGPYDWFGTGAHPLQPDAGTPQSDQTLTIPRRPGAHRHRKA</sequence>
<protein>
    <submittedName>
        <fullName evidence="10">DUF2142 domain-containing protein</fullName>
    </submittedName>
</protein>
<keyword evidence="4" id="KW-0808">Transferase</keyword>
<evidence type="ECO:0000256" key="4">
    <source>
        <dbReference type="ARBA" id="ARBA00022679"/>
    </source>
</evidence>
<evidence type="ECO:0000256" key="5">
    <source>
        <dbReference type="ARBA" id="ARBA00022692"/>
    </source>
</evidence>
<keyword evidence="11" id="KW-1185">Reference proteome</keyword>
<dbReference type="EMBL" id="JAEACQ010000250">
    <property type="protein sequence ID" value="MBL7630494.1"/>
    <property type="molecule type" value="Genomic_DNA"/>
</dbReference>
<dbReference type="Pfam" id="PF09913">
    <property type="entry name" value="DUF2142"/>
    <property type="match status" value="1"/>
</dbReference>
<keyword evidence="7 9" id="KW-0472">Membrane</keyword>
<evidence type="ECO:0000256" key="3">
    <source>
        <dbReference type="ARBA" id="ARBA00022676"/>
    </source>
</evidence>
<feature type="transmembrane region" description="Helical" evidence="9">
    <location>
        <begin position="533"/>
        <end position="561"/>
    </location>
</feature>
<evidence type="ECO:0000313" key="10">
    <source>
        <dbReference type="EMBL" id="MBL7630494.1"/>
    </source>
</evidence>
<keyword evidence="3" id="KW-0328">Glycosyltransferase</keyword>
<evidence type="ECO:0000256" key="6">
    <source>
        <dbReference type="ARBA" id="ARBA00022989"/>
    </source>
</evidence>
<feature type="transmembrane region" description="Helical" evidence="9">
    <location>
        <begin position="329"/>
        <end position="349"/>
    </location>
</feature>
<comment type="caution">
    <text evidence="10">The sequence shown here is derived from an EMBL/GenBank/DDBJ whole genome shotgun (WGS) entry which is preliminary data.</text>
</comment>
<evidence type="ECO:0000313" key="11">
    <source>
        <dbReference type="Proteomes" id="UP000604475"/>
    </source>
</evidence>
<dbReference type="Proteomes" id="UP000604475">
    <property type="component" value="Unassembled WGS sequence"/>
</dbReference>
<dbReference type="AlphaFoldDB" id="A0A937UP48"/>
<dbReference type="InterPro" id="IPR050297">
    <property type="entry name" value="LipidA_mod_glycosyltrf_83"/>
</dbReference>
<dbReference type="PANTHER" id="PTHR33908:SF11">
    <property type="entry name" value="MEMBRANE PROTEIN"/>
    <property type="match status" value="1"/>
</dbReference>
<dbReference type="PANTHER" id="PTHR33908">
    <property type="entry name" value="MANNOSYLTRANSFERASE YKCB-RELATED"/>
    <property type="match status" value="1"/>
</dbReference>
<proteinExistence type="predicted"/>
<feature type="region of interest" description="Disordered" evidence="8">
    <location>
        <begin position="102"/>
        <end position="123"/>
    </location>
</feature>
<keyword evidence="6 9" id="KW-1133">Transmembrane helix</keyword>
<organism evidence="10 11">
    <name type="scientific">Frankia nepalensis</name>
    <dbReference type="NCBI Taxonomy" id="1836974"/>
    <lineage>
        <taxon>Bacteria</taxon>
        <taxon>Bacillati</taxon>
        <taxon>Actinomycetota</taxon>
        <taxon>Actinomycetes</taxon>
        <taxon>Frankiales</taxon>
        <taxon>Frankiaceae</taxon>
        <taxon>Frankia</taxon>
    </lineage>
</organism>
<feature type="transmembrane region" description="Helical" evidence="9">
    <location>
        <begin position="491"/>
        <end position="513"/>
    </location>
</feature>
<name>A0A937UP48_9ACTN</name>
<comment type="subcellular location">
    <subcellularLocation>
        <location evidence="1">Cell membrane</location>
        <topology evidence="1">Multi-pass membrane protein</topology>
    </subcellularLocation>
</comment>
<dbReference type="GO" id="GO:0016763">
    <property type="term" value="F:pentosyltransferase activity"/>
    <property type="evidence" value="ECO:0007669"/>
    <property type="project" value="TreeGrafter"/>
</dbReference>
<feature type="transmembrane region" description="Helical" evidence="9">
    <location>
        <begin position="399"/>
        <end position="419"/>
    </location>
</feature>
<feature type="compositionally biased region" description="Basic and acidic residues" evidence="8">
    <location>
        <begin position="103"/>
        <end position="116"/>
    </location>
</feature>
<evidence type="ECO:0000256" key="2">
    <source>
        <dbReference type="ARBA" id="ARBA00022475"/>
    </source>
</evidence>
<accession>A0A937UP48</accession>
<evidence type="ECO:0000256" key="8">
    <source>
        <dbReference type="SAM" id="MobiDB-lite"/>
    </source>
</evidence>